<dbReference type="KEGG" id="luo:HHL09_10470"/>
<sequence>MNRRANFLTGCSLAILAAALVWVPPRESVVKPADSRAKSLIRAAPGADRVRADPNSSGGLPAPQLSPHAPDSNEHDLWIAQRCQAIESMAWENDDASLKNILAELRNPEAEIREAALGAVVTFGSKAAIPHLEDLARTTEDPAEKLSLLKTAENLKIPSATEYFAKAKKKNDLPQGN</sequence>
<protein>
    <submittedName>
        <fullName evidence="2">HEAT repeat domain-containing protein</fullName>
    </submittedName>
</protein>
<dbReference type="InterPro" id="IPR011989">
    <property type="entry name" value="ARM-like"/>
</dbReference>
<evidence type="ECO:0000313" key="3">
    <source>
        <dbReference type="Proteomes" id="UP000501812"/>
    </source>
</evidence>
<evidence type="ECO:0000256" key="1">
    <source>
        <dbReference type="SAM" id="MobiDB-lite"/>
    </source>
</evidence>
<dbReference type="SUPFAM" id="SSF48371">
    <property type="entry name" value="ARM repeat"/>
    <property type="match status" value="1"/>
</dbReference>
<gene>
    <name evidence="2" type="ORF">HHL09_10470</name>
</gene>
<dbReference type="InterPro" id="IPR016024">
    <property type="entry name" value="ARM-type_fold"/>
</dbReference>
<dbReference type="EMBL" id="CP051774">
    <property type="protein sequence ID" value="QJE96191.1"/>
    <property type="molecule type" value="Genomic_DNA"/>
</dbReference>
<proteinExistence type="predicted"/>
<dbReference type="Pfam" id="PF13646">
    <property type="entry name" value="HEAT_2"/>
    <property type="match status" value="1"/>
</dbReference>
<organism evidence="2 3">
    <name type="scientific">Luteolibacter luteus</name>
    <dbReference type="NCBI Taxonomy" id="2728835"/>
    <lineage>
        <taxon>Bacteria</taxon>
        <taxon>Pseudomonadati</taxon>
        <taxon>Verrucomicrobiota</taxon>
        <taxon>Verrucomicrobiia</taxon>
        <taxon>Verrucomicrobiales</taxon>
        <taxon>Verrucomicrobiaceae</taxon>
        <taxon>Luteolibacter</taxon>
    </lineage>
</organism>
<evidence type="ECO:0000313" key="2">
    <source>
        <dbReference type="EMBL" id="QJE96191.1"/>
    </source>
</evidence>
<keyword evidence="3" id="KW-1185">Reference proteome</keyword>
<name>A0A858RHY5_9BACT</name>
<dbReference type="RefSeq" id="WP_169454592.1">
    <property type="nucleotide sequence ID" value="NZ_CP051774.1"/>
</dbReference>
<dbReference type="Gene3D" id="1.25.10.10">
    <property type="entry name" value="Leucine-rich Repeat Variant"/>
    <property type="match status" value="1"/>
</dbReference>
<dbReference type="AlphaFoldDB" id="A0A858RHY5"/>
<accession>A0A858RHY5</accession>
<reference evidence="2 3" key="1">
    <citation type="submission" date="2020-04" db="EMBL/GenBank/DDBJ databases">
        <title>Luteolibacter sp. G-1-1-1 isolated from soil.</title>
        <authorList>
            <person name="Dahal R.H."/>
        </authorList>
    </citation>
    <scope>NUCLEOTIDE SEQUENCE [LARGE SCALE GENOMIC DNA]</scope>
    <source>
        <strain evidence="2 3">G-1-1-1</strain>
    </source>
</reference>
<dbReference type="Proteomes" id="UP000501812">
    <property type="component" value="Chromosome"/>
</dbReference>
<feature type="region of interest" description="Disordered" evidence="1">
    <location>
        <begin position="44"/>
        <end position="73"/>
    </location>
</feature>